<protein>
    <submittedName>
        <fullName evidence="1">Uncharacterized protein</fullName>
    </submittedName>
</protein>
<reference evidence="1 2" key="1">
    <citation type="submission" date="2013-06" db="EMBL/GenBank/DDBJ databases">
        <title>Complete genome sequence of Paenibacillus mucilaginosus K02.</title>
        <authorList>
            <person name="Xiao B."/>
            <person name="Sun L."/>
            <person name="Xiao L."/>
            <person name="Lian B."/>
        </authorList>
    </citation>
    <scope>NUCLEOTIDE SEQUENCE [LARGE SCALE GENOMIC DNA]</scope>
    <source>
        <strain evidence="1 2">K02</strain>
    </source>
</reference>
<proteinExistence type="predicted"/>
<evidence type="ECO:0000313" key="2">
    <source>
        <dbReference type="Proteomes" id="UP000007392"/>
    </source>
</evidence>
<name>R9ULU2_9BACL</name>
<sequence length="98" mass="11066">MAARGTRFLPLCLKRNAHCLNIGLLGPLISCCWKAALRQRGRYKFVYTEALPPQEALRGCIISLSHTTRRPDAMMKEQKFGRFRTGHPSFSGLYGPQT</sequence>
<gene>
    <name evidence="1" type="ORF">B2K_40320</name>
</gene>
<organism evidence="1 2">
    <name type="scientific">Paenibacillus mucilaginosus K02</name>
    <dbReference type="NCBI Taxonomy" id="997761"/>
    <lineage>
        <taxon>Bacteria</taxon>
        <taxon>Bacillati</taxon>
        <taxon>Bacillota</taxon>
        <taxon>Bacilli</taxon>
        <taxon>Bacillales</taxon>
        <taxon>Paenibacillaceae</taxon>
        <taxon>Paenibacillus</taxon>
    </lineage>
</organism>
<evidence type="ECO:0000313" key="1">
    <source>
        <dbReference type="EMBL" id="AGN70814.1"/>
    </source>
</evidence>
<dbReference type="Proteomes" id="UP000007392">
    <property type="component" value="Chromosome"/>
</dbReference>
<dbReference type="KEGG" id="pmw:B2K_40320"/>
<accession>R9ULU2</accession>
<dbReference type="AlphaFoldDB" id="R9ULU2"/>
<dbReference type="HOGENOM" id="CLU_2331100_0_0_9"/>
<dbReference type="EMBL" id="CP003422">
    <property type="protein sequence ID" value="AGN70814.1"/>
    <property type="molecule type" value="Genomic_DNA"/>
</dbReference>